<sequence>MHTLYLNIMDALLVFLGVFCFPVTFGQETTSHANITNSTKDMYVIHATVYQIGIITNKSDEEVANMTGNQESLTFYHNNGTAMDLSAIPAPLMTNVTAQSIVGVAPTQDESSGANLPWAALVTPKENTPAEKSDVSLQSDNEENYRGNRKYDTAADLPYMKLFRRSLKSNESDAGPSIKVVKETALIPPAAGLQSIGLPSLLGLNSSLDTVPVPIPNTSIVRYAKVNTLVQSP</sequence>
<organism evidence="1 2">
    <name type="scientific">Choristoneura fumiferana</name>
    <name type="common">Spruce budworm moth</name>
    <name type="synonym">Archips fumiferana</name>
    <dbReference type="NCBI Taxonomy" id="7141"/>
    <lineage>
        <taxon>Eukaryota</taxon>
        <taxon>Metazoa</taxon>
        <taxon>Ecdysozoa</taxon>
        <taxon>Arthropoda</taxon>
        <taxon>Hexapoda</taxon>
        <taxon>Insecta</taxon>
        <taxon>Pterygota</taxon>
        <taxon>Neoptera</taxon>
        <taxon>Endopterygota</taxon>
        <taxon>Lepidoptera</taxon>
        <taxon>Glossata</taxon>
        <taxon>Ditrysia</taxon>
        <taxon>Tortricoidea</taxon>
        <taxon>Tortricidae</taxon>
        <taxon>Tortricinae</taxon>
        <taxon>Choristoneura</taxon>
    </lineage>
</organism>
<dbReference type="Proteomes" id="UP001064048">
    <property type="component" value="Chromosome Z"/>
</dbReference>
<reference evidence="1 2" key="1">
    <citation type="journal article" date="2022" name="Genome Biol. Evol.">
        <title>The Spruce Budworm Genome: Reconstructing the Evolutionary History of Antifreeze Proteins.</title>
        <authorList>
            <person name="Beliveau C."/>
            <person name="Gagne P."/>
            <person name="Picq S."/>
            <person name="Vernygora O."/>
            <person name="Keeling C.I."/>
            <person name="Pinkney K."/>
            <person name="Doucet D."/>
            <person name="Wen F."/>
            <person name="Johnston J.S."/>
            <person name="Maaroufi H."/>
            <person name="Boyle B."/>
            <person name="Laroche J."/>
            <person name="Dewar K."/>
            <person name="Juretic N."/>
            <person name="Blackburn G."/>
            <person name="Nisole A."/>
            <person name="Brunet B."/>
            <person name="Brandao M."/>
            <person name="Lumley L."/>
            <person name="Duan J."/>
            <person name="Quan G."/>
            <person name="Lucarotti C.J."/>
            <person name="Roe A.D."/>
            <person name="Sperling F.A.H."/>
            <person name="Levesque R.C."/>
            <person name="Cusson M."/>
        </authorList>
    </citation>
    <scope>NUCLEOTIDE SEQUENCE [LARGE SCALE GENOMIC DNA]</scope>
    <source>
        <strain evidence="1">Glfc:IPQL:Cfum</strain>
    </source>
</reference>
<keyword evidence="2" id="KW-1185">Reference proteome</keyword>
<name>A0ACC0K3B8_CHOFU</name>
<gene>
    <name evidence="1" type="ORF">MSG28_001012</name>
</gene>
<accession>A0ACC0K3B8</accession>
<evidence type="ECO:0000313" key="2">
    <source>
        <dbReference type="Proteomes" id="UP001064048"/>
    </source>
</evidence>
<protein>
    <submittedName>
        <fullName evidence="1">Uncharacterized protein</fullName>
    </submittedName>
</protein>
<evidence type="ECO:0000313" key="1">
    <source>
        <dbReference type="EMBL" id="KAI8430881.1"/>
    </source>
</evidence>
<proteinExistence type="predicted"/>
<dbReference type="EMBL" id="CM046131">
    <property type="protein sequence ID" value="KAI8430881.1"/>
    <property type="molecule type" value="Genomic_DNA"/>
</dbReference>
<comment type="caution">
    <text evidence="1">The sequence shown here is derived from an EMBL/GenBank/DDBJ whole genome shotgun (WGS) entry which is preliminary data.</text>
</comment>